<dbReference type="InterPro" id="IPR029058">
    <property type="entry name" value="AB_hydrolase_fold"/>
</dbReference>
<dbReference type="InterPro" id="IPR050585">
    <property type="entry name" value="Xaa-Pro_dipeptidyl-ppase/CocE"/>
</dbReference>
<evidence type="ECO:0000256" key="1">
    <source>
        <dbReference type="ARBA" id="ARBA00022801"/>
    </source>
</evidence>
<sequence length="685" mass="77683">MRIAHDLPCRVLEEESWVELADGCRLAIRIWRPVDAETQPVPAILEYLPYRKRDLTAQRDAGTHRWWAGHGYAGVRVDIRGTGESDGVLLDEYLQQELDDGVEILRWLGEQPWCSGDVGMVGISWGGFNGLQIAALQPPELKAVITLCSTDDRYADDVHHMGGCLLGDNLSWASTMFDGNACPPDPALVGSRWREMWQERLQGSGLWLAKWLRHQRRDDYWKHGSVGEDYSRIRCPVYAISGWADGYCNAVFRLLAGLQGPRRGLVGPWAHKYPHLGIPGPAIGFLQESLRWWDYWLKGIDTGIMDEPMLRVWMQESVPPSTRYDVRPGRWVAEPSWPSPHIELQSFRLTSGHDLIPESVEVDASGRHLGRDEGSIPLTIRSSLSVGLYAGKWCSYNAPPDLPHDQREEDGGSLVFQTAALSRTIEICGQPVLELELAADEPIAMVAVRLVDINPDDKATRVSYGLLNLTHRDSDEHPEPLVPGQRYRVRVPLKHIAQQFPIGHCIRVSVSTSYWPLAWPAPRPVRLTLYPDQCRLLLPFREPRPAEEAALPAFEAPEAAPPLPTTVLQSGHEAWQVLRDLANDRTTLEIINDEGRYRFDDTGMEIAARVTERYGYAYGDYDSVEGWTEWVRHFQRGDWRVTTIARTLMTSDPEHFRIRATLDAYEGETRLHAQSWDERIPRDLV</sequence>
<evidence type="ECO:0000259" key="2">
    <source>
        <dbReference type="SMART" id="SM00939"/>
    </source>
</evidence>
<dbReference type="SUPFAM" id="SSF53474">
    <property type="entry name" value="alpha/beta-Hydrolases"/>
    <property type="match status" value="1"/>
</dbReference>
<dbReference type="SMART" id="SM00939">
    <property type="entry name" value="PepX_C"/>
    <property type="match status" value="1"/>
</dbReference>
<dbReference type="PANTHER" id="PTHR43056">
    <property type="entry name" value="PEPTIDASE S9 PROLYL OLIGOPEPTIDASE"/>
    <property type="match status" value="1"/>
</dbReference>
<dbReference type="OrthoDB" id="9806163at2"/>
<dbReference type="InterPro" id="IPR005674">
    <property type="entry name" value="CocE/Ser_esterase"/>
</dbReference>
<dbReference type="GO" id="GO:0008239">
    <property type="term" value="F:dipeptidyl-peptidase activity"/>
    <property type="evidence" value="ECO:0007669"/>
    <property type="project" value="InterPro"/>
</dbReference>
<dbReference type="Gene3D" id="3.40.50.1820">
    <property type="entry name" value="alpha/beta hydrolase"/>
    <property type="match status" value="2"/>
</dbReference>
<feature type="domain" description="Xaa-Pro dipeptidyl-peptidase C-terminal" evidence="2">
    <location>
        <begin position="290"/>
        <end position="560"/>
    </location>
</feature>
<dbReference type="InterPro" id="IPR000383">
    <property type="entry name" value="Xaa-Pro-like_dom"/>
</dbReference>
<accession>A0A420X0W6</accession>
<dbReference type="Proteomes" id="UP000281975">
    <property type="component" value="Unassembled WGS sequence"/>
</dbReference>
<gene>
    <name evidence="3" type="ORF">C7446_0305</name>
</gene>
<dbReference type="EMBL" id="RBIN01000001">
    <property type="protein sequence ID" value="RKR07493.1"/>
    <property type="molecule type" value="Genomic_DNA"/>
</dbReference>
<name>A0A420X0W6_9GAMM</name>
<comment type="caution">
    <text evidence="3">The sequence shown here is derived from an EMBL/GenBank/DDBJ whole genome shotgun (WGS) entry which is preliminary data.</text>
</comment>
<organism evidence="3 4">
    <name type="scientific">Kushneria sinocarnis</name>
    <dbReference type="NCBI Taxonomy" id="595502"/>
    <lineage>
        <taxon>Bacteria</taxon>
        <taxon>Pseudomonadati</taxon>
        <taxon>Pseudomonadota</taxon>
        <taxon>Gammaproteobacteria</taxon>
        <taxon>Oceanospirillales</taxon>
        <taxon>Halomonadaceae</taxon>
        <taxon>Kushneria</taxon>
    </lineage>
</organism>
<evidence type="ECO:0000313" key="4">
    <source>
        <dbReference type="Proteomes" id="UP000281975"/>
    </source>
</evidence>
<dbReference type="Pfam" id="PF08530">
    <property type="entry name" value="PepX_C"/>
    <property type="match status" value="1"/>
</dbReference>
<dbReference type="AlphaFoldDB" id="A0A420X0W6"/>
<dbReference type="NCBIfam" id="TIGR00976">
    <property type="entry name" value="CocE_NonD"/>
    <property type="match status" value="1"/>
</dbReference>
<dbReference type="Gene3D" id="2.60.120.260">
    <property type="entry name" value="Galactose-binding domain-like"/>
    <property type="match status" value="1"/>
</dbReference>
<keyword evidence="1" id="KW-0378">Hydrolase</keyword>
<dbReference type="RefSeq" id="WP_121170609.1">
    <property type="nucleotide sequence ID" value="NZ_RBIN01000001.1"/>
</dbReference>
<dbReference type="InterPro" id="IPR008979">
    <property type="entry name" value="Galactose-bd-like_sf"/>
</dbReference>
<dbReference type="PANTHER" id="PTHR43056:SF10">
    <property type="entry name" value="COCE_NOND FAMILY, PUTATIVE (AFU_ORTHOLOGUE AFUA_7G00600)-RELATED"/>
    <property type="match status" value="1"/>
</dbReference>
<evidence type="ECO:0000313" key="3">
    <source>
        <dbReference type="EMBL" id="RKR07493.1"/>
    </source>
</evidence>
<dbReference type="SUPFAM" id="SSF49785">
    <property type="entry name" value="Galactose-binding domain-like"/>
    <property type="match status" value="1"/>
</dbReference>
<keyword evidence="4" id="KW-1185">Reference proteome</keyword>
<protein>
    <recommendedName>
        <fullName evidence="2">Xaa-Pro dipeptidyl-peptidase C-terminal domain-containing protein</fullName>
    </recommendedName>
</protein>
<reference evidence="3 4" key="1">
    <citation type="submission" date="2018-10" db="EMBL/GenBank/DDBJ databases">
        <title>Genomic Encyclopedia of Type Strains, Phase IV (KMG-IV): sequencing the most valuable type-strain genomes for metagenomic binning, comparative biology and taxonomic classification.</title>
        <authorList>
            <person name="Goeker M."/>
        </authorList>
    </citation>
    <scope>NUCLEOTIDE SEQUENCE [LARGE SCALE GENOMIC DNA]</scope>
    <source>
        <strain evidence="3 4">DSM 23229</strain>
    </source>
</reference>
<dbReference type="Pfam" id="PF02129">
    <property type="entry name" value="Peptidase_S15"/>
    <property type="match status" value="1"/>
</dbReference>
<dbReference type="InterPro" id="IPR013736">
    <property type="entry name" value="Xaa-Pro_dipept_C"/>
</dbReference>
<proteinExistence type="predicted"/>